<organism evidence="7 8">
    <name type="scientific">Lactococcus garvieae</name>
    <dbReference type="NCBI Taxonomy" id="1363"/>
    <lineage>
        <taxon>Bacteria</taxon>
        <taxon>Bacillati</taxon>
        <taxon>Bacillota</taxon>
        <taxon>Bacilli</taxon>
        <taxon>Lactobacillales</taxon>
        <taxon>Streptococcaceae</taxon>
        <taxon>Lactococcus</taxon>
    </lineage>
</organism>
<dbReference type="Pfam" id="PF03073">
    <property type="entry name" value="TspO_MBR"/>
    <property type="match status" value="1"/>
</dbReference>
<proteinExistence type="inferred from homology"/>
<dbReference type="OrthoDB" id="9795496at2"/>
<keyword evidence="4 6" id="KW-1133">Transmembrane helix</keyword>
<feature type="transmembrane region" description="Helical" evidence="6">
    <location>
        <begin position="138"/>
        <end position="160"/>
    </location>
</feature>
<dbReference type="GO" id="GO:0033013">
    <property type="term" value="P:tetrapyrrole metabolic process"/>
    <property type="evidence" value="ECO:0007669"/>
    <property type="project" value="UniProtKB-ARBA"/>
</dbReference>
<dbReference type="InterPro" id="IPR004307">
    <property type="entry name" value="TspO_MBR"/>
</dbReference>
<dbReference type="PIRSF" id="PIRSF005859">
    <property type="entry name" value="PBR"/>
    <property type="match status" value="1"/>
</dbReference>
<dbReference type="InterPro" id="IPR038330">
    <property type="entry name" value="TspO/MBR-related_sf"/>
</dbReference>
<feature type="transmembrane region" description="Helical" evidence="6">
    <location>
        <begin position="12"/>
        <end position="31"/>
    </location>
</feature>
<dbReference type="PANTHER" id="PTHR10057:SF0">
    <property type="entry name" value="TRANSLOCATOR PROTEIN"/>
    <property type="match status" value="1"/>
</dbReference>
<comment type="similarity">
    <text evidence="2">Belongs to the TspO/BZRP family.</text>
</comment>
<keyword evidence="5 6" id="KW-0472">Membrane</keyword>
<evidence type="ECO:0000256" key="1">
    <source>
        <dbReference type="ARBA" id="ARBA00004141"/>
    </source>
</evidence>
<dbReference type="RefSeq" id="WP_074749972.1">
    <property type="nucleotide sequence ID" value="NZ_CAXVJC010000003.1"/>
</dbReference>
<dbReference type="AlphaFoldDB" id="A0A1I4EWJ7"/>
<dbReference type="Proteomes" id="UP000181969">
    <property type="component" value="Unassembled WGS sequence"/>
</dbReference>
<evidence type="ECO:0000256" key="2">
    <source>
        <dbReference type="ARBA" id="ARBA00007524"/>
    </source>
</evidence>
<evidence type="ECO:0000256" key="3">
    <source>
        <dbReference type="ARBA" id="ARBA00022692"/>
    </source>
</evidence>
<dbReference type="FunFam" id="1.20.1260.100:FF:000001">
    <property type="entry name" value="translocator protein 2"/>
    <property type="match status" value="1"/>
</dbReference>
<feature type="transmembrane region" description="Helical" evidence="6">
    <location>
        <begin position="84"/>
        <end position="102"/>
    </location>
</feature>
<dbReference type="GO" id="GO:0016020">
    <property type="term" value="C:membrane"/>
    <property type="evidence" value="ECO:0007669"/>
    <property type="project" value="UniProtKB-SubCell"/>
</dbReference>
<feature type="transmembrane region" description="Helical" evidence="6">
    <location>
        <begin position="108"/>
        <end position="126"/>
    </location>
</feature>
<comment type="subcellular location">
    <subcellularLocation>
        <location evidence="1">Membrane</location>
        <topology evidence="1">Multi-pass membrane protein</topology>
    </subcellularLocation>
</comment>
<accession>A0A1I4EWJ7</accession>
<dbReference type="EMBL" id="FOTJ01000001">
    <property type="protein sequence ID" value="SFL08897.1"/>
    <property type="molecule type" value="Genomic_DNA"/>
</dbReference>
<sequence length="161" mass="18371">MKHSNKLKPILLAGFFIIVVEAIGSLSGILAGDIKSIYNNLRLPPLAPPDYLFGIVWPILYALIAVAGFIVFQNLKLRKSEAQPALILYVIQLFLNFIWSIIFFKGYFWFGVLVILVLDIVVYLCIKKFFKINQWTAILLLPYFVWILFATYLSLAVAILN</sequence>
<evidence type="ECO:0000256" key="6">
    <source>
        <dbReference type="SAM" id="Phobius"/>
    </source>
</evidence>
<reference evidence="7 8" key="1">
    <citation type="submission" date="2016-10" db="EMBL/GenBank/DDBJ databases">
        <authorList>
            <person name="de Groot N.N."/>
        </authorList>
    </citation>
    <scope>NUCLEOTIDE SEQUENCE [LARGE SCALE GENOMIC DNA]</scope>
    <source>
        <strain evidence="7 8">M79</strain>
    </source>
</reference>
<feature type="transmembrane region" description="Helical" evidence="6">
    <location>
        <begin position="51"/>
        <end position="72"/>
    </location>
</feature>
<evidence type="ECO:0000313" key="7">
    <source>
        <dbReference type="EMBL" id="SFL08897.1"/>
    </source>
</evidence>
<evidence type="ECO:0000313" key="8">
    <source>
        <dbReference type="Proteomes" id="UP000181969"/>
    </source>
</evidence>
<dbReference type="CDD" id="cd15904">
    <property type="entry name" value="TSPO_MBR"/>
    <property type="match status" value="1"/>
</dbReference>
<dbReference type="Gene3D" id="1.20.1260.100">
    <property type="entry name" value="TspO/MBR protein"/>
    <property type="match status" value="1"/>
</dbReference>
<dbReference type="PANTHER" id="PTHR10057">
    <property type="entry name" value="PERIPHERAL-TYPE BENZODIAZEPINE RECEPTOR"/>
    <property type="match status" value="1"/>
</dbReference>
<protein>
    <submittedName>
        <fullName evidence="7">TspO and MBR related proteins</fullName>
    </submittedName>
</protein>
<gene>
    <name evidence="7" type="ORF">SAMN05216438_101183</name>
</gene>
<evidence type="ECO:0000256" key="5">
    <source>
        <dbReference type="ARBA" id="ARBA00023136"/>
    </source>
</evidence>
<evidence type="ECO:0000256" key="4">
    <source>
        <dbReference type="ARBA" id="ARBA00022989"/>
    </source>
</evidence>
<keyword evidence="3 6" id="KW-0812">Transmembrane</keyword>
<name>A0A1I4EWJ7_9LACT</name>